<accession>F2DF76</accession>
<dbReference type="AlphaFoldDB" id="F2DF76"/>
<sequence>MILRLSLIGSNLAANNLEISIFHPIGREKI</sequence>
<dbReference type="EMBL" id="AK362543">
    <property type="protein sequence ID" value="BAJ93747.1"/>
    <property type="molecule type" value="mRNA"/>
</dbReference>
<proteinExistence type="evidence at transcript level"/>
<protein>
    <submittedName>
        <fullName evidence="1">Predicted protein</fullName>
    </submittedName>
</protein>
<evidence type="ECO:0000313" key="1">
    <source>
        <dbReference type="EMBL" id="BAJ93747.1"/>
    </source>
</evidence>
<name>F2DF76_HORVV</name>
<reference evidence="1" key="1">
    <citation type="journal article" date="2011" name="Plant Physiol.">
        <title>Comprehensive sequence analysis of 24,783 barley full-length cDNAs derived from 12 clone libraries.</title>
        <authorList>
            <person name="Matsumoto T."/>
            <person name="Tanaka T."/>
            <person name="Sakai H."/>
            <person name="Amano N."/>
            <person name="Kanamori H."/>
            <person name="Kurita K."/>
            <person name="Kikuta A."/>
            <person name="Kamiya K."/>
            <person name="Yamamoto M."/>
            <person name="Ikawa H."/>
            <person name="Fujii N."/>
            <person name="Hori K."/>
            <person name="Itoh T."/>
            <person name="Sato K."/>
        </authorList>
    </citation>
    <scope>NUCLEOTIDE SEQUENCE</scope>
    <source>
        <tissue evidence="1">Shoot and root</tissue>
    </source>
</reference>
<organism evidence="1">
    <name type="scientific">Hordeum vulgare subsp. vulgare</name>
    <name type="common">Domesticated barley</name>
    <dbReference type="NCBI Taxonomy" id="112509"/>
    <lineage>
        <taxon>Eukaryota</taxon>
        <taxon>Viridiplantae</taxon>
        <taxon>Streptophyta</taxon>
        <taxon>Embryophyta</taxon>
        <taxon>Tracheophyta</taxon>
        <taxon>Spermatophyta</taxon>
        <taxon>Magnoliopsida</taxon>
        <taxon>Liliopsida</taxon>
        <taxon>Poales</taxon>
        <taxon>Poaceae</taxon>
        <taxon>BOP clade</taxon>
        <taxon>Pooideae</taxon>
        <taxon>Triticodae</taxon>
        <taxon>Triticeae</taxon>
        <taxon>Hordeinae</taxon>
        <taxon>Hordeum</taxon>
    </lineage>
</organism>